<dbReference type="Pfam" id="PF03712">
    <property type="entry name" value="Cu2_monoox_C"/>
    <property type="match status" value="1"/>
</dbReference>
<evidence type="ECO:0000256" key="15">
    <source>
        <dbReference type="ARBA" id="ARBA00023008"/>
    </source>
</evidence>
<dbReference type="Gene3D" id="2.60.120.310">
    <property type="entry name" value="Copper type II, ascorbate-dependent monooxygenase, N-terminal domain"/>
    <property type="match status" value="1"/>
</dbReference>
<keyword evidence="18 27" id="KW-1015">Disulfide bond</keyword>
<evidence type="ECO:0000256" key="13">
    <source>
        <dbReference type="ARBA" id="ARBA00022989"/>
    </source>
</evidence>
<dbReference type="InterPro" id="IPR014783">
    <property type="entry name" value="Cu2_ascorb_mOase_CS-2"/>
</dbReference>
<comment type="similarity">
    <text evidence="4">In the C-terminal section; belongs to the peptidyl-alpha-hydroxyglycine alpha-amidating lyase family.</text>
</comment>
<feature type="domain" description="Copper type II ascorbate-dependent monooxygenase C-terminal" evidence="33">
    <location>
        <begin position="171"/>
        <end position="299"/>
    </location>
</feature>
<evidence type="ECO:0000256" key="3">
    <source>
        <dbReference type="ARBA" id="ARBA00004613"/>
    </source>
</evidence>
<dbReference type="PANTHER" id="PTHR10680">
    <property type="entry name" value="PEPTIDYL-GLYCINE ALPHA-AMIDATING MONOOXYGENASE"/>
    <property type="match status" value="1"/>
</dbReference>
<dbReference type="GO" id="GO:0031410">
    <property type="term" value="C:cytoplasmic vesicle"/>
    <property type="evidence" value="ECO:0007669"/>
    <property type="project" value="UniProtKB-SubCell"/>
</dbReference>
<evidence type="ECO:0000256" key="27">
    <source>
        <dbReference type="PIRSR" id="PIRSR600720-3"/>
    </source>
</evidence>
<evidence type="ECO:0000256" key="19">
    <source>
        <dbReference type="ARBA" id="ARBA00023180"/>
    </source>
</evidence>
<dbReference type="InterPro" id="IPR024548">
    <property type="entry name" value="Cu2_monoox_C"/>
</dbReference>
<feature type="binding site" evidence="26">
    <location>
        <position position="683"/>
    </location>
    <ligand>
        <name>Ca(2+)</name>
        <dbReference type="ChEBI" id="CHEBI:29108"/>
        <note>structural</note>
    </ligand>
</feature>
<dbReference type="Gene3D" id="2.60.120.230">
    <property type="match status" value="1"/>
</dbReference>
<dbReference type="Pfam" id="PF01082">
    <property type="entry name" value="Cu2_monooxygen"/>
    <property type="match status" value="1"/>
</dbReference>
<dbReference type="InterPro" id="IPR000720">
    <property type="entry name" value="PHM/PAL"/>
</dbReference>
<evidence type="ECO:0000256" key="12">
    <source>
        <dbReference type="ARBA" id="ARBA00022833"/>
    </source>
</evidence>
<evidence type="ECO:0000256" key="14">
    <source>
        <dbReference type="ARBA" id="ARBA00023002"/>
    </source>
</evidence>
<dbReference type="InterPro" id="IPR001258">
    <property type="entry name" value="NHL_repeat"/>
</dbReference>
<feature type="binding site" evidence="25">
    <location>
        <position position="536"/>
    </location>
    <ligand>
        <name>a protein</name>
        <dbReference type="ChEBI" id="CHEBI:16541"/>
    </ligand>
    <ligandPart>
        <name>C-terminal Xaa-(2S)-2-hydroxyglycine residue</name>
        <dbReference type="ChEBI" id="CHEBI:142768"/>
    </ligandPart>
</feature>
<dbReference type="EMBL" id="CAXIEN010000050">
    <property type="protein sequence ID" value="CAL1270674.1"/>
    <property type="molecule type" value="Genomic_DNA"/>
</dbReference>
<reference evidence="34 35" key="1">
    <citation type="submission" date="2024-04" db="EMBL/GenBank/DDBJ databases">
        <authorList>
            <person name="Rising A."/>
            <person name="Reimegard J."/>
            <person name="Sonavane S."/>
            <person name="Akerstrom W."/>
            <person name="Nylinder S."/>
            <person name="Hedman E."/>
            <person name="Kallberg Y."/>
        </authorList>
    </citation>
    <scope>NUCLEOTIDE SEQUENCE [LARGE SCALE GENOMIC DNA]</scope>
</reference>
<evidence type="ECO:0000256" key="22">
    <source>
        <dbReference type="ARBA" id="ARBA00023329"/>
    </source>
</evidence>
<evidence type="ECO:0000256" key="30">
    <source>
        <dbReference type="SAM" id="Phobius"/>
    </source>
</evidence>
<dbReference type="PANTHER" id="PTHR10680:SF14">
    <property type="entry name" value="PEPTIDYL-GLYCINE ALPHA-AMIDATING MONOOXYGENASE"/>
    <property type="match status" value="1"/>
</dbReference>
<keyword evidence="8 30" id="KW-0812">Transmembrane</keyword>
<evidence type="ECO:0000256" key="24">
    <source>
        <dbReference type="ARBA" id="ARBA00048431"/>
    </source>
</evidence>
<evidence type="ECO:0000313" key="34">
    <source>
        <dbReference type="EMBL" id="CAL1270674.1"/>
    </source>
</evidence>
<dbReference type="GO" id="GO:0012505">
    <property type="term" value="C:endomembrane system"/>
    <property type="evidence" value="ECO:0007669"/>
    <property type="project" value="UniProtKB-SubCell"/>
</dbReference>
<feature type="binding site" evidence="26">
    <location>
        <position position="214"/>
    </location>
    <ligand>
        <name>Cu(2+)</name>
        <dbReference type="ChEBI" id="CHEBI:29036"/>
        <label>1</label>
        <note>catalytic</note>
    </ligand>
</feature>
<name>A0AAV1ZGM2_9ARAC</name>
<proteinExistence type="inferred from homology"/>
<keyword evidence="7" id="KW-0964">Secreted</keyword>
<keyword evidence="21" id="KW-0511">Multifunctional enzyme</keyword>
<evidence type="ECO:0000256" key="31">
    <source>
        <dbReference type="SAM" id="SignalP"/>
    </source>
</evidence>
<evidence type="ECO:0000313" key="35">
    <source>
        <dbReference type="Proteomes" id="UP001497382"/>
    </source>
</evidence>
<evidence type="ECO:0000256" key="20">
    <source>
        <dbReference type="ARBA" id="ARBA00023239"/>
    </source>
</evidence>
<comment type="subcellular location">
    <subcellularLocation>
        <location evidence="2">Cytoplasmic vesicle</location>
    </subcellularLocation>
    <subcellularLocation>
        <location evidence="23">Endomembrane system</location>
        <topology evidence="23">Single-pass membrane protein</topology>
    </subcellularLocation>
    <subcellularLocation>
        <location evidence="3">Secreted</location>
    </subcellularLocation>
</comment>
<keyword evidence="20" id="KW-0456">Lyase</keyword>
<dbReference type="Proteomes" id="UP001497382">
    <property type="component" value="Unassembled WGS sequence"/>
</dbReference>
<feature type="binding site" evidence="26">
    <location>
        <position position="286"/>
    </location>
    <ligand>
        <name>Cu(2+)</name>
        <dbReference type="ChEBI" id="CHEBI:29036"/>
        <label>1</label>
        <note>catalytic</note>
    </ligand>
</feature>
<organism evidence="34 35">
    <name type="scientific">Larinioides sclopetarius</name>
    <dbReference type="NCBI Taxonomy" id="280406"/>
    <lineage>
        <taxon>Eukaryota</taxon>
        <taxon>Metazoa</taxon>
        <taxon>Ecdysozoa</taxon>
        <taxon>Arthropoda</taxon>
        <taxon>Chelicerata</taxon>
        <taxon>Arachnida</taxon>
        <taxon>Araneae</taxon>
        <taxon>Araneomorphae</taxon>
        <taxon>Entelegynae</taxon>
        <taxon>Araneoidea</taxon>
        <taxon>Araneidae</taxon>
        <taxon>Larinioides</taxon>
    </lineage>
</organism>
<dbReference type="GO" id="GO:0016020">
    <property type="term" value="C:membrane"/>
    <property type="evidence" value="ECO:0007669"/>
    <property type="project" value="InterPro"/>
</dbReference>
<feature type="repeat" description="NHL" evidence="28">
    <location>
        <begin position="570"/>
        <end position="612"/>
    </location>
</feature>
<feature type="disulfide bond" evidence="27">
    <location>
        <begin position="196"/>
        <end position="308"/>
    </location>
</feature>
<feature type="compositionally biased region" description="Acidic residues" evidence="29">
    <location>
        <begin position="835"/>
        <end position="851"/>
    </location>
</feature>
<keyword evidence="15 26" id="KW-0186">Copper</keyword>
<evidence type="ECO:0000256" key="25">
    <source>
        <dbReference type="PIRSR" id="PIRSR600720-1"/>
    </source>
</evidence>
<dbReference type="SUPFAM" id="SSF101898">
    <property type="entry name" value="NHL repeat"/>
    <property type="match status" value="1"/>
</dbReference>
<dbReference type="GO" id="GO:0004504">
    <property type="term" value="F:peptidylglycine monooxygenase activity"/>
    <property type="evidence" value="ECO:0007669"/>
    <property type="project" value="UniProtKB-EC"/>
</dbReference>
<sequence length="859" mass="96651">MLLIVAIFSFISHVSMQRMEASPFPEDSHYSMNMNMPDVRPTTPDAYLCTARKLDPHEAYIVKYDPDVSVKTAHHMLLFGCKDIINKNHLYPTHWNCAHGDLCSSMTIMYGWAKNAPPMELPKDVGFLIGGNSSIHYLVLQIHYANPLPEGSTDNSGLKLHLTTQRQRYITGIRLLVADTARIPPRTLKYHVDVNCKYEESYDIHPFAYRVHTHKLGEVVTGYYLHPVNNSWTMLAKGNPQWPQAFYPMQRKHTITNGDIIAARCTYNSLEMTHSVKIGSSSNDEMCNLYIMYYTEYRNALAGQSPSCMGTQFDTLIDTLPAGNDVPLPPNPEMEQQAFGNAHHHTSPITYNNIENPDSAFSNAILPLGSGHDGVGLLNNEYMYQEAHNWPAKNLQFGQVAAVTTDHNGNVVIFHRGDHVWDELTFDYYNNYLQAKEGPIKASTVLTLDSVTGMLLHQWGSNLFYMPHGLFINTDGSFWVTDVAMHQVFYFSAKDLKKPALTLGEKFVPGNDNRHFCKPASVAVSKTGDIYIADGYCNSRIVRFSSDGKFLSQWGKQDNMFERIFKSSLSNVLGNPPVGSFRIPHKVALLEDRDLVCVADRENGRIQCFTMVSGRFRFQIQRAEFGGTLYSIAYSQEKGLLLAVCGEAIEKNHMVRAFVFNITDQRLLNVFAPKSGTFTRPHDIAVLPNGDEAYVCEIGPNLVWKFLRVYHKSTKKVLDISGVKTHDEALSHTAVKSHVVPLAQEKSEDTKASPDEDSSRFQTSIIIMCLLAIPILCLVLVTVVVRLKRRGKFQQSYFGNLKGWWGGYKTPHPQDKFNLGSLLNPHKGFDRVSLEESDADGDDGSESDIEEYSAIARKT</sequence>
<evidence type="ECO:0000256" key="5">
    <source>
        <dbReference type="ARBA" id="ARBA00010263"/>
    </source>
</evidence>
<keyword evidence="26" id="KW-0106">Calcium</keyword>
<evidence type="ECO:0000256" key="29">
    <source>
        <dbReference type="SAM" id="MobiDB-lite"/>
    </source>
</evidence>
<comment type="cofactor">
    <cofactor evidence="26">
        <name>Zn(2+)</name>
        <dbReference type="ChEBI" id="CHEBI:29105"/>
    </cofactor>
    <text evidence="26">Binds one Zn(2+) ion per subunit.</text>
</comment>
<dbReference type="InterPro" id="IPR020611">
    <property type="entry name" value="Cu2_ascorb_mOase_CS-1"/>
</dbReference>
<feature type="transmembrane region" description="Helical" evidence="30">
    <location>
        <begin position="765"/>
        <end position="785"/>
    </location>
</feature>
<dbReference type="InterPro" id="IPR000323">
    <property type="entry name" value="Cu2_ascorb_mOase_N"/>
</dbReference>
<gene>
    <name evidence="34" type="ORF">LARSCL_LOCUS5432</name>
</gene>
<dbReference type="InterPro" id="IPR008977">
    <property type="entry name" value="PHM/PNGase_F_dom_sf"/>
</dbReference>
<evidence type="ECO:0000256" key="28">
    <source>
        <dbReference type="PROSITE-ProRule" id="PRU00504"/>
    </source>
</evidence>
<dbReference type="InterPro" id="IPR011042">
    <property type="entry name" value="6-blade_b-propeller_TolB-like"/>
</dbReference>
<evidence type="ECO:0000259" key="32">
    <source>
        <dbReference type="Pfam" id="PF01082"/>
    </source>
</evidence>
<feature type="binding site" evidence="25">
    <location>
        <position position="416"/>
    </location>
    <ligand>
        <name>a protein</name>
        <dbReference type="ChEBI" id="CHEBI:16541"/>
    </ligand>
    <ligandPart>
        <name>C-terminal Xaa-(2S)-2-hydroxyglycine residue</name>
        <dbReference type="ChEBI" id="CHEBI:142768"/>
    </ligandPart>
</feature>
<dbReference type="PROSITE" id="PS00085">
    <property type="entry name" value="CU2_MONOOXYGENASE_2"/>
    <property type="match status" value="1"/>
</dbReference>
<feature type="binding site" evidence="26">
    <location>
        <position position="74"/>
    </location>
    <ligand>
        <name>Cu(2+)</name>
        <dbReference type="ChEBI" id="CHEBI:29036"/>
        <label>1</label>
        <note>catalytic</note>
    </ligand>
</feature>
<dbReference type="Gene3D" id="2.120.10.30">
    <property type="entry name" value="TolB, C-terminal domain"/>
    <property type="match status" value="1"/>
</dbReference>
<dbReference type="SUPFAM" id="SSF49742">
    <property type="entry name" value="PHM/PNGase F"/>
    <property type="match status" value="2"/>
</dbReference>
<comment type="catalytic activity">
    <reaction evidence="1">
        <text>a [peptide]-C-terminal (2S)-2-hydroxyglycine = a [peptide]-C-terminal amide + glyoxylate</text>
        <dbReference type="Rhea" id="RHEA:20924"/>
        <dbReference type="Rhea" id="RHEA-COMP:13485"/>
        <dbReference type="Rhea" id="RHEA-COMP:15321"/>
        <dbReference type="ChEBI" id="CHEBI:36655"/>
        <dbReference type="ChEBI" id="CHEBI:137001"/>
        <dbReference type="ChEBI" id="CHEBI:142768"/>
        <dbReference type="EC" id="4.3.2.5"/>
    </reaction>
</comment>
<feature type="binding site" evidence="26">
    <location>
        <position position="75"/>
    </location>
    <ligand>
        <name>Cu(2+)</name>
        <dbReference type="ChEBI" id="CHEBI:29036"/>
        <label>1</label>
        <note>catalytic</note>
    </ligand>
</feature>
<keyword evidence="19" id="KW-0325">Glycoprotein</keyword>
<feature type="disulfide bond" evidence="27">
    <location>
        <begin position="49"/>
        <end position="97"/>
    </location>
</feature>
<evidence type="ECO:0000256" key="26">
    <source>
        <dbReference type="PIRSR" id="PIRSR600720-2"/>
    </source>
</evidence>
<feature type="binding site" evidence="25">
    <location>
        <position position="601"/>
    </location>
    <ligand>
        <name>a protein</name>
        <dbReference type="ChEBI" id="CHEBI:16541"/>
    </ligand>
    <ligandPart>
        <name>C-terminal Xaa-(2S)-2-hydroxyglycine residue</name>
        <dbReference type="ChEBI" id="CHEBI:142768"/>
    </ligandPart>
</feature>
<evidence type="ECO:0008006" key="36">
    <source>
        <dbReference type="Google" id="ProtNLM"/>
    </source>
</evidence>
<feature type="repeat" description="NHL" evidence="28">
    <location>
        <begin position="508"/>
        <end position="547"/>
    </location>
</feature>
<dbReference type="GO" id="GO:0005507">
    <property type="term" value="F:copper ion binding"/>
    <property type="evidence" value="ECO:0007669"/>
    <property type="project" value="InterPro"/>
</dbReference>
<dbReference type="PROSITE" id="PS51125">
    <property type="entry name" value="NHL"/>
    <property type="match status" value="3"/>
</dbReference>
<feature type="domain" description="Copper type II ascorbate-dependent monooxygenase N-terminal" evidence="32">
    <location>
        <begin position="33"/>
        <end position="147"/>
    </location>
</feature>
<evidence type="ECO:0000256" key="6">
    <source>
        <dbReference type="ARBA" id="ARBA00010676"/>
    </source>
</evidence>
<evidence type="ECO:0000256" key="7">
    <source>
        <dbReference type="ARBA" id="ARBA00022525"/>
    </source>
</evidence>
<keyword evidence="12 26" id="KW-0862">Zinc</keyword>
<evidence type="ECO:0000256" key="18">
    <source>
        <dbReference type="ARBA" id="ARBA00023157"/>
    </source>
</evidence>
<evidence type="ECO:0000256" key="4">
    <source>
        <dbReference type="ARBA" id="ARBA00006026"/>
    </source>
</evidence>
<feature type="region of interest" description="Disordered" evidence="29">
    <location>
        <begin position="833"/>
        <end position="859"/>
    </location>
</feature>
<keyword evidence="10 31" id="KW-0732">Signal</keyword>
<comment type="catalytic activity">
    <reaction evidence="24">
        <text>a [peptide]-C-terminal glycine + 2 L-ascorbate + O2 = a [peptide]-C-terminal (2S)-2-hydroxyglycine + 2 monodehydro-L-ascorbate radical + H2O</text>
        <dbReference type="Rhea" id="RHEA:21452"/>
        <dbReference type="Rhea" id="RHEA-COMP:13486"/>
        <dbReference type="Rhea" id="RHEA-COMP:15321"/>
        <dbReference type="ChEBI" id="CHEBI:15377"/>
        <dbReference type="ChEBI" id="CHEBI:15379"/>
        <dbReference type="ChEBI" id="CHEBI:38290"/>
        <dbReference type="ChEBI" id="CHEBI:59513"/>
        <dbReference type="ChEBI" id="CHEBI:137000"/>
        <dbReference type="ChEBI" id="CHEBI:142768"/>
        <dbReference type="EC" id="1.14.17.3"/>
    </reaction>
</comment>
<dbReference type="PRINTS" id="PR00790">
    <property type="entry name" value="PAMONOXGNASE"/>
</dbReference>
<feature type="binding site" evidence="26">
    <location>
        <position position="468"/>
    </location>
    <ligand>
        <name>Zn(2+)</name>
        <dbReference type="ChEBI" id="CHEBI:29105"/>
        <note>catalytic</note>
    </ligand>
</feature>
<protein>
    <recommendedName>
        <fullName evidence="36">Peptidylglycine alpha-amidating monooxygenase</fullName>
    </recommendedName>
</protein>
<accession>A0AAV1ZGM2</accession>
<keyword evidence="11" id="KW-0677">Repeat</keyword>
<feature type="disulfide bond" evidence="27">
    <location>
        <begin position="517"/>
        <end position="537"/>
    </location>
</feature>
<keyword evidence="35" id="KW-1185">Reference proteome</keyword>
<evidence type="ECO:0000256" key="8">
    <source>
        <dbReference type="ARBA" id="ARBA00022692"/>
    </source>
</evidence>
<comment type="caution">
    <text evidence="34">The sequence shown here is derived from an EMBL/GenBank/DDBJ whole genome shotgun (WGS) entry which is preliminary data.</text>
</comment>
<dbReference type="GO" id="GO:0004598">
    <property type="term" value="F:peptidylamidoglycolate lyase activity"/>
    <property type="evidence" value="ECO:0007669"/>
    <property type="project" value="UniProtKB-EC"/>
</dbReference>
<comment type="similarity">
    <text evidence="6">Belongs to the copper type II ascorbate-dependent monooxygenase family.</text>
</comment>
<comment type="similarity">
    <text evidence="5">In the N-terminal section; belongs to the copper type II ascorbate-dependent monooxygenase family.</text>
</comment>
<keyword evidence="17 30" id="KW-0472">Membrane</keyword>
<feature type="disulfide bond" evidence="27">
    <location>
        <begin position="265"/>
        <end position="287"/>
    </location>
</feature>
<keyword evidence="13 30" id="KW-1133">Transmembrane helix</keyword>
<evidence type="ECO:0000256" key="16">
    <source>
        <dbReference type="ARBA" id="ARBA00023033"/>
    </source>
</evidence>
<dbReference type="GO" id="GO:0006518">
    <property type="term" value="P:peptide metabolic process"/>
    <property type="evidence" value="ECO:0007669"/>
    <property type="project" value="InterPro"/>
</dbReference>
<dbReference type="PROSITE" id="PS00084">
    <property type="entry name" value="CU2_MONOOXYGENASE_1"/>
    <property type="match status" value="1"/>
</dbReference>
<feature type="binding site" evidence="26">
    <location>
        <position position="682"/>
    </location>
    <ligand>
        <name>Zn(2+)</name>
        <dbReference type="ChEBI" id="CHEBI:29105"/>
        <note>catalytic</note>
    </ligand>
</feature>
<evidence type="ECO:0000256" key="17">
    <source>
        <dbReference type="ARBA" id="ARBA00023136"/>
    </source>
</evidence>
<keyword evidence="22" id="KW-0968">Cytoplasmic vesicle</keyword>
<dbReference type="GO" id="GO:0005576">
    <property type="term" value="C:extracellular region"/>
    <property type="evidence" value="ECO:0007669"/>
    <property type="project" value="UniProtKB-SubCell"/>
</dbReference>
<keyword evidence="16" id="KW-0503">Monooxygenase</keyword>
<feature type="repeat" description="NHL" evidence="28">
    <location>
        <begin position="453"/>
        <end position="494"/>
    </location>
</feature>
<feature type="disulfide bond" evidence="27">
    <location>
        <begin position="597"/>
        <end position="608"/>
    </location>
</feature>
<feature type="binding site" evidence="26">
    <location>
        <position position="585"/>
    </location>
    <ligand>
        <name>Zn(2+)</name>
        <dbReference type="ChEBI" id="CHEBI:29105"/>
        <note>catalytic</note>
    </ligand>
</feature>
<feature type="signal peptide" evidence="31">
    <location>
        <begin position="1"/>
        <end position="16"/>
    </location>
</feature>
<dbReference type="CDD" id="cd14958">
    <property type="entry name" value="NHL_PAL_like"/>
    <property type="match status" value="1"/>
</dbReference>
<feature type="binding site" evidence="26">
    <location>
        <position position="212"/>
    </location>
    <ligand>
        <name>Cu(2+)</name>
        <dbReference type="ChEBI" id="CHEBI:29036"/>
        <label>1</label>
        <note>catalytic</note>
    </ligand>
</feature>
<evidence type="ECO:0000256" key="11">
    <source>
        <dbReference type="ARBA" id="ARBA00022737"/>
    </source>
</evidence>
<evidence type="ECO:0000256" key="21">
    <source>
        <dbReference type="ARBA" id="ARBA00023268"/>
    </source>
</evidence>
<feature type="binding site" evidence="26">
    <location>
        <position position="403"/>
    </location>
    <ligand>
        <name>Ca(2+)</name>
        <dbReference type="ChEBI" id="CHEBI:29108"/>
        <note>structural</note>
    </ligand>
</feature>
<evidence type="ECO:0000256" key="1">
    <source>
        <dbReference type="ARBA" id="ARBA00000686"/>
    </source>
</evidence>
<keyword evidence="14" id="KW-0560">Oxidoreductase</keyword>
<feature type="binding site" evidence="26">
    <location>
        <position position="470"/>
    </location>
    <ligand>
        <name>Ca(2+)</name>
        <dbReference type="ChEBI" id="CHEBI:29108"/>
        <note>structural</note>
    </ligand>
</feature>
<feature type="binding site" evidence="26">
    <location>
        <position position="143"/>
    </location>
    <ligand>
        <name>Cu(2+)</name>
        <dbReference type="ChEBI" id="CHEBI:29036"/>
        <label>1</label>
        <note>catalytic</note>
    </ligand>
</feature>
<dbReference type="Pfam" id="PF01436">
    <property type="entry name" value="NHL"/>
    <property type="match status" value="2"/>
</dbReference>
<evidence type="ECO:0000259" key="33">
    <source>
        <dbReference type="Pfam" id="PF03712"/>
    </source>
</evidence>
<evidence type="ECO:0000256" key="2">
    <source>
        <dbReference type="ARBA" id="ARBA00004541"/>
    </source>
</evidence>
<evidence type="ECO:0000256" key="9">
    <source>
        <dbReference type="ARBA" id="ARBA00022723"/>
    </source>
</evidence>
<dbReference type="InterPro" id="IPR014784">
    <property type="entry name" value="Cu2_ascorb_mOase-like_C"/>
</dbReference>
<evidence type="ECO:0000256" key="23">
    <source>
        <dbReference type="ARBA" id="ARBA00037847"/>
    </source>
</evidence>
<dbReference type="InterPro" id="IPR036939">
    <property type="entry name" value="Cu2_ascorb_mOase_N_sf"/>
</dbReference>
<dbReference type="AlphaFoldDB" id="A0AAV1ZGM2"/>
<feature type="chain" id="PRO_5043483323" description="Peptidylglycine alpha-amidating monooxygenase" evidence="31">
    <location>
        <begin position="17"/>
        <end position="859"/>
    </location>
</feature>
<keyword evidence="9 26" id="KW-0479">Metal-binding</keyword>
<evidence type="ECO:0000256" key="10">
    <source>
        <dbReference type="ARBA" id="ARBA00022729"/>
    </source>
</evidence>
<comment type="cofactor">
    <cofactor evidence="26">
        <name>Cu(2+)</name>
        <dbReference type="ChEBI" id="CHEBI:29036"/>
    </cofactor>
    <text evidence="26">Binds 2 Cu(2+) ions per subunit.</text>
</comment>
<dbReference type="FunFam" id="2.60.120.310:FF:000005">
    <property type="entry name" value="Peptidylglycine alpha-hydroxylating monooxygenase"/>
    <property type="match status" value="1"/>
</dbReference>